<proteinExistence type="predicted"/>
<protein>
    <submittedName>
        <fullName evidence="2">Uncharacterized protein</fullName>
    </submittedName>
</protein>
<evidence type="ECO:0000256" key="1">
    <source>
        <dbReference type="SAM" id="MobiDB-lite"/>
    </source>
</evidence>
<reference evidence="2 3" key="1">
    <citation type="submission" date="2019-03" db="EMBL/GenBank/DDBJ databases">
        <title>Rhodosporidium diobovatum UCD-FST 08-225 genome sequencing, assembly, and annotation.</title>
        <authorList>
            <person name="Fakankun I.U."/>
            <person name="Fristensky B."/>
            <person name="Levin D.B."/>
        </authorList>
    </citation>
    <scope>NUCLEOTIDE SEQUENCE [LARGE SCALE GENOMIC DNA]</scope>
    <source>
        <strain evidence="2 3">UCD-FST 08-225</strain>
    </source>
</reference>
<evidence type="ECO:0000313" key="2">
    <source>
        <dbReference type="EMBL" id="TNY18486.1"/>
    </source>
</evidence>
<organism evidence="2 3">
    <name type="scientific">Rhodotorula diobovata</name>
    <dbReference type="NCBI Taxonomy" id="5288"/>
    <lineage>
        <taxon>Eukaryota</taxon>
        <taxon>Fungi</taxon>
        <taxon>Dikarya</taxon>
        <taxon>Basidiomycota</taxon>
        <taxon>Pucciniomycotina</taxon>
        <taxon>Microbotryomycetes</taxon>
        <taxon>Sporidiobolales</taxon>
        <taxon>Sporidiobolaceae</taxon>
        <taxon>Rhodotorula</taxon>
    </lineage>
</organism>
<sequence length="194" mass="21048">MSKKNDRKHCAPLRPLPRTRACQVQSRVCSQDDHPHPPEPHPALPSREQSKGTAGLSPLRDTPPPSPRPSRRAPTTHPRPGLPTLTAPPHRRVVPPVQRGFPRRCGCVRRQGRAQPCDRGGVGGGTRRGLERRGAHHGEVSRLARGLGRQQVKTPSMNGFNGISSGTRARAVGEGARRCEGGRRGRVGPRTHGL</sequence>
<evidence type="ECO:0000313" key="3">
    <source>
        <dbReference type="Proteomes" id="UP000311382"/>
    </source>
</evidence>
<feature type="compositionally biased region" description="Polar residues" evidence="1">
    <location>
        <begin position="151"/>
        <end position="165"/>
    </location>
</feature>
<feature type="compositionally biased region" description="Basic residues" evidence="1">
    <location>
        <begin position="1"/>
        <end position="11"/>
    </location>
</feature>
<comment type="caution">
    <text evidence="2">The sequence shown here is derived from an EMBL/GenBank/DDBJ whole genome shotgun (WGS) entry which is preliminary data.</text>
</comment>
<name>A0A5C5FQH0_9BASI</name>
<feature type="region of interest" description="Disordered" evidence="1">
    <location>
        <begin position="151"/>
        <end position="194"/>
    </location>
</feature>
<feature type="compositionally biased region" description="Basic and acidic residues" evidence="1">
    <location>
        <begin position="30"/>
        <end position="39"/>
    </location>
</feature>
<feature type="compositionally biased region" description="Basic residues" evidence="1">
    <location>
        <begin position="184"/>
        <end position="194"/>
    </location>
</feature>
<dbReference type="EMBL" id="SOZI01000136">
    <property type="protein sequence ID" value="TNY18486.1"/>
    <property type="molecule type" value="Genomic_DNA"/>
</dbReference>
<feature type="region of interest" description="Disordered" evidence="1">
    <location>
        <begin position="1"/>
        <end position="138"/>
    </location>
</feature>
<keyword evidence="3" id="KW-1185">Reference proteome</keyword>
<feature type="compositionally biased region" description="Basic and acidic residues" evidence="1">
    <location>
        <begin position="128"/>
        <end position="138"/>
    </location>
</feature>
<gene>
    <name evidence="2" type="ORF">DMC30DRAFT_51293</name>
</gene>
<accession>A0A5C5FQH0</accession>
<dbReference type="Proteomes" id="UP000311382">
    <property type="component" value="Unassembled WGS sequence"/>
</dbReference>
<dbReference type="AlphaFoldDB" id="A0A5C5FQH0"/>